<protein>
    <recommendedName>
        <fullName evidence="3">NACHT domain-containing protein</fullName>
    </recommendedName>
</protein>
<dbReference type="InterPro" id="IPR056884">
    <property type="entry name" value="NPHP3-like_N"/>
</dbReference>
<dbReference type="Pfam" id="PF18738">
    <property type="entry name" value="HEPN_DZIP3"/>
    <property type="match status" value="1"/>
</dbReference>
<dbReference type="InterPro" id="IPR058056">
    <property type="entry name" value="WH_TANC1/2"/>
</dbReference>
<evidence type="ECO:0000313" key="5">
    <source>
        <dbReference type="Proteomes" id="UP001159405"/>
    </source>
</evidence>
<dbReference type="EMBL" id="CALNXK010000281">
    <property type="protein sequence ID" value="CAH3180649.1"/>
    <property type="molecule type" value="Genomic_DNA"/>
</dbReference>
<evidence type="ECO:0000259" key="3">
    <source>
        <dbReference type="PROSITE" id="PS50837"/>
    </source>
</evidence>
<keyword evidence="2" id="KW-0175">Coiled coil</keyword>
<gene>
    <name evidence="4" type="ORF">PLOB_00023837</name>
</gene>
<keyword evidence="1" id="KW-0677">Repeat</keyword>
<accession>A0ABN8RRI7</accession>
<organism evidence="4 5">
    <name type="scientific">Porites lobata</name>
    <dbReference type="NCBI Taxonomy" id="104759"/>
    <lineage>
        <taxon>Eukaryota</taxon>
        <taxon>Metazoa</taxon>
        <taxon>Cnidaria</taxon>
        <taxon>Anthozoa</taxon>
        <taxon>Hexacorallia</taxon>
        <taxon>Scleractinia</taxon>
        <taxon>Fungiina</taxon>
        <taxon>Poritidae</taxon>
        <taxon>Porites</taxon>
    </lineage>
</organism>
<dbReference type="SUPFAM" id="SSF69322">
    <property type="entry name" value="Tricorn protease domain 2"/>
    <property type="match status" value="1"/>
</dbReference>
<keyword evidence="5" id="KW-1185">Reference proteome</keyword>
<dbReference type="Pfam" id="PF25521">
    <property type="entry name" value="WHD_TANC1"/>
    <property type="match status" value="1"/>
</dbReference>
<dbReference type="PROSITE" id="PS50837">
    <property type="entry name" value="NACHT"/>
    <property type="match status" value="1"/>
</dbReference>
<dbReference type="SUPFAM" id="SSF52540">
    <property type="entry name" value="P-loop containing nucleoside triphosphate hydrolases"/>
    <property type="match status" value="1"/>
</dbReference>
<dbReference type="Proteomes" id="UP001159405">
    <property type="component" value="Unassembled WGS sequence"/>
</dbReference>
<dbReference type="SUPFAM" id="SSF50969">
    <property type="entry name" value="YVTN repeat-like/Quinoprotein amine dehydrogenase"/>
    <property type="match status" value="1"/>
</dbReference>
<feature type="domain" description="NACHT" evidence="3">
    <location>
        <begin position="346"/>
        <end position="493"/>
    </location>
</feature>
<dbReference type="InterPro" id="IPR027417">
    <property type="entry name" value="P-loop_NTPase"/>
</dbReference>
<reference evidence="4 5" key="1">
    <citation type="submission" date="2022-05" db="EMBL/GenBank/DDBJ databases">
        <authorList>
            <consortium name="Genoscope - CEA"/>
            <person name="William W."/>
        </authorList>
    </citation>
    <scope>NUCLEOTIDE SEQUENCE [LARGE SCALE GENOMIC DNA]</scope>
</reference>
<evidence type="ECO:0000256" key="2">
    <source>
        <dbReference type="SAM" id="Coils"/>
    </source>
</evidence>
<dbReference type="Pfam" id="PF24883">
    <property type="entry name" value="NPHP3_N"/>
    <property type="match status" value="1"/>
</dbReference>
<evidence type="ECO:0000313" key="4">
    <source>
        <dbReference type="EMBL" id="CAH3180649.1"/>
    </source>
</evidence>
<sequence length="1557" mass="176241">MATAAPSPLASSIEKTNGNKLSRLLIDGGTTALRNIFDHYHPPGNLASDLNFNYSVLNKLLRKRVLNGHQWNKLFPSGGGVPDSNTFDITLLFLLLTTICGLSPPLTGWHTKPPPADNSLEANLGRVKFFRNELYGHVTSTRVDATSFSFLWHEISITLHSLGLDQAEIDRLKAEHGGEEDYLDALIEWADSEEDIKTQLKDIHQTQLKLSKTVEDGNLNMEELRQALSKTQDVVDEAVEIELKGHQEFRAAHQESMSRLDGVCESQTKTSQAVDEIRESVQEVKQEVKSLTKKKSEHADEVLRTLVKFEFKGDTEFHAKKFQEGTREWIFKRIEDWLDDRSSPHRAMVISGNPGMGKTVISAVVSQRIQKAGRLSGIHFCQHNDSRYRDPRLMLQSLACHLCQAMPSYKDALVEQMSRNLGKDLNNMGVKELFALLFKEPLSTMQDPGRNILTVIDGLDESEYRGRNELLHVISNHFSMLPVWIRILITTRPEKNVTEALRHLKPIELEQKREENLKDIQTLFETQLSLKIGEEHKHVLLKELVKKSEGLFIYAYFIVDFIQKNVSILSPDLLESVLPSDISSVYLSYFTRLEDELCKEFNADEEHFLRFLCAFTAAREPLPVEFIAKILNPGGKSLTAQRKVNKAISCISTLLPVREGRLHFFHKSIKDWLIASLLYEQHDFTVDEKEGHIVLSDLCASELDSLQRKGVHGKQFSNTETYALHHGTQHMLEVTDHDCADKTRTNSVTAEQVYRYTTDVELIYAKLCVKSTSAIEDLLSLHSKNSRIVSEEKDVVVTSLLSLLRKHSYILFDHPHLFFQCLINEGTPGLSSTAAGIVKSSTPKVPYMKYLDNDKQKGAVQGRFYCSDKIACFDISPKLDYMVCECRDETIHLFSLLTGTKVWVRPSLTNRAYSSKEAYTGSGAYRQTGHFLSFYHSVTFHPNGKWIIPGTLKHVYTISGDREDLFPDSDCTFSYYFLRFYNDKEVIFTDCPDDPKQIIIWDMENGQKLEVINWDEEISSFTISGDVSLIAISDVTGEIAFFSVINDFGLRFPDAGKDDWVCGLMHFTSDNDTLVCGCLLASCEDYHCPFDALEPEERKPTVSFKNPLSNVSLPDPHFEPVDPRTFVLWPSAAPSALTECTFMEQDEGPSWASKVQREIPYLFAGSYISLNYETILVGSPDHKYVTMLNVGLLQSDSTSSSNVNVGIRKIIFSMEGDAVYVVSSGQFVYFSSEEVKITIWRLSSREFLETKTFFGPVSIVPTKEGLVLFKNDRVAELWNFDLSECIRSIVKLTSDTSIVYSVTLIPVSDELIAFYYLPQSRESIYIRSLEESEENENLHDDLLECTPLEDCTDYCLDFISTTGVQGGKLVSSLRFTRYDEGGYLYKISCNSPSNVLVCRFEGHSWGPIDEGEVTVSLFNKGSVKWERIADNSYLRNEHMIFSPKNEFVVTWNTLDEGQGLHVLDADTGETLHVLLRDQNDIIECKFLDDESLVCCSGDNFLQLFNVRTGDLLSVLDIGEQPLCLEACLNHPLVAIGLSGTRIKFVHVQLPTESKKKN</sequence>
<dbReference type="PANTHER" id="PTHR10039">
    <property type="entry name" value="AMELOGENIN"/>
    <property type="match status" value="1"/>
</dbReference>
<dbReference type="InterPro" id="IPR015943">
    <property type="entry name" value="WD40/YVTN_repeat-like_dom_sf"/>
</dbReference>
<name>A0ABN8RRI7_9CNID</name>
<evidence type="ECO:0000256" key="1">
    <source>
        <dbReference type="ARBA" id="ARBA00022737"/>
    </source>
</evidence>
<feature type="coiled-coil region" evidence="2">
    <location>
        <begin position="274"/>
        <end position="301"/>
    </location>
</feature>
<comment type="caution">
    <text evidence="4">The sequence shown here is derived from an EMBL/GenBank/DDBJ whole genome shotgun (WGS) entry which is preliminary data.</text>
</comment>
<dbReference type="Gene3D" id="3.40.50.300">
    <property type="entry name" value="P-loop containing nucleotide triphosphate hydrolases"/>
    <property type="match status" value="1"/>
</dbReference>
<dbReference type="InterPro" id="IPR007111">
    <property type="entry name" value="NACHT_NTPase"/>
</dbReference>
<dbReference type="InterPro" id="IPR041249">
    <property type="entry name" value="HEPN_DZIP3"/>
</dbReference>
<dbReference type="InterPro" id="IPR011044">
    <property type="entry name" value="Quino_amine_DH_bsu"/>
</dbReference>
<proteinExistence type="predicted"/>
<dbReference type="Gene3D" id="2.130.10.10">
    <property type="entry name" value="YVTN repeat-like/Quinoprotein amine dehydrogenase"/>
    <property type="match status" value="2"/>
</dbReference>